<comment type="caution">
    <text evidence="1">The sequence shown here is derived from an EMBL/GenBank/DDBJ whole genome shotgun (WGS) entry which is preliminary data.</text>
</comment>
<reference evidence="1 2" key="1">
    <citation type="journal article" date="2016" name="Nat. Commun.">
        <title>Thousands of microbial genomes shed light on interconnected biogeochemical processes in an aquifer system.</title>
        <authorList>
            <person name="Anantharaman K."/>
            <person name="Brown C.T."/>
            <person name="Hug L.A."/>
            <person name="Sharon I."/>
            <person name="Castelle C.J."/>
            <person name="Probst A.J."/>
            <person name="Thomas B.C."/>
            <person name="Singh A."/>
            <person name="Wilkins M.J."/>
            <person name="Karaoz U."/>
            <person name="Brodie E.L."/>
            <person name="Williams K.H."/>
            <person name="Hubbard S.S."/>
            <person name="Banfield J.F."/>
        </authorList>
    </citation>
    <scope>NUCLEOTIDE SEQUENCE [LARGE SCALE GENOMIC DNA]</scope>
</reference>
<evidence type="ECO:0000313" key="1">
    <source>
        <dbReference type="EMBL" id="OGF81332.1"/>
    </source>
</evidence>
<proteinExistence type="predicted"/>
<dbReference type="SUPFAM" id="SSF143011">
    <property type="entry name" value="RelE-like"/>
    <property type="match status" value="1"/>
</dbReference>
<dbReference type="InterPro" id="IPR035093">
    <property type="entry name" value="RelE/ParE_toxin_dom_sf"/>
</dbReference>
<dbReference type="EMBL" id="MFIA01000043">
    <property type="protein sequence ID" value="OGF81332.1"/>
    <property type="molecule type" value="Genomic_DNA"/>
</dbReference>
<dbReference type="Proteomes" id="UP000178046">
    <property type="component" value="Unassembled WGS sequence"/>
</dbReference>
<sequence>MLGAVNLLFTDPFKKDYGDLPAKIQHALDKALIFLIANPRRSSLRSKKLPGTEMRKSYYFTQSRCA</sequence>
<protein>
    <submittedName>
        <fullName evidence="1">Uncharacterized protein</fullName>
    </submittedName>
</protein>
<accession>A0A1F5X0B7</accession>
<organism evidence="1 2">
    <name type="scientific">Candidatus Giovannonibacteria bacterium RIFCSPLOWO2_01_FULL_44_16</name>
    <dbReference type="NCBI Taxonomy" id="1798348"/>
    <lineage>
        <taxon>Bacteria</taxon>
        <taxon>Candidatus Giovannoniibacteriota</taxon>
    </lineage>
</organism>
<evidence type="ECO:0000313" key="2">
    <source>
        <dbReference type="Proteomes" id="UP000178046"/>
    </source>
</evidence>
<gene>
    <name evidence="1" type="ORF">A2924_04710</name>
</gene>
<name>A0A1F5X0B7_9BACT</name>
<dbReference type="AlphaFoldDB" id="A0A1F5X0B7"/>